<dbReference type="EMBL" id="KV441552">
    <property type="protein sequence ID" value="OAG05634.1"/>
    <property type="molecule type" value="Genomic_DNA"/>
</dbReference>
<reference evidence="2 3" key="1">
    <citation type="submission" date="2016-05" db="EMBL/GenBank/DDBJ databases">
        <title>Comparative analysis of secretome profiles of manganese(II)-oxidizing ascomycete fungi.</title>
        <authorList>
            <consortium name="DOE Joint Genome Institute"/>
            <person name="Zeiner C.A."/>
            <person name="Purvine S.O."/>
            <person name="Zink E.M."/>
            <person name="Wu S."/>
            <person name="Pasa-Tolic L."/>
            <person name="Chaput D.L."/>
            <person name="Haridas S."/>
            <person name="Grigoriev I.V."/>
            <person name="Santelli C.M."/>
            <person name="Hansel C.M."/>
        </authorList>
    </citation>
    <scope>NUCLEOTIDE SEQUENCE [LARGE SCALE GENOMIC DNA]</scope>
    <source>
        <strain evidence="2 3">AP3s5-JAC2a</strain>
    </source>
</reference>
<feature type="compositionally biased region" description="Acidic residues" evidence="1">
    <location>
        <begin position="173"/>
        <end position="187"/>
    </location>
</feature>
<evidence type="ECO:0000313" key="2">
    <source>
        <dbReference type="EMBL" id="OAG05634.1"/>
    </source>
</evidence>
<feature type="compositionally biased region" description="Polar residues" evidence="1">
    <location>
        <begin position="333"/>
        <end position="342"/>
    </location>
</feature>
<feature type="compositionally biased region" description="Polar residues" evidence="1">
    <location>
        <begin position="260"/>
        <end position="269"/>
    </location>
</feature>
<dbReference type="AlphaFoldDB" id="A0A177CDA5"/>
<feature type="compositionally biased region" description="Basic and acidic residues" evidence="1">
    <location>
        <begin position="206"/>
        <end position="216"/>
    </location>
</feature>
<dbReference type="InParanoid" id="A0A177CDA5"/>
<sequence>MEDAYSDELLAQLRRRSGFGAFANVNDFHSMSSSMGGTSLDRSETLPSKQLRDEVGRTAPHLFSEYPEYAPEVQAILETELPSVEKISKIAAEILRTDGFPFPNIKVLEKDSSRDASPSEEDPESASETLETTEIELPLVQKISEEEEAETEAERTDETSDNDIVEETHIPEEDSTLDLDTSETEVEAECLDESLDFNDEVSQHDTNEEVHAREHGLSPVEEISEKEAEAELAEESSDIKDEGRDNDIDEEMYAVDQVTPLHQHSTPEQEPTLDPELAEEENPIPGSESFVEVTTKEDLIPEPEAVLQHEPIPESNLIAEQEPHQELELIPEQDSTLASESTAEPELVLQKKLAMGSESPAEPSITPESTTVEPEATSAPAVQSESTEEPALEPESTTIEIRPTAGPAIGPESTTGEPEAIAEPEFFAEQDPELAQKPASISPSDQDSILDQGLAPASASEDSFPDEEKLILDEAFETEAEVERMEGYFDSTVEVPESPLANRVRTPDRRPAPIRTSTSDRKPTHMRTPSSARSVKSERTPNSTRSRPTPDRRRTIDTPPRPPITPKAWVSRASFAGETISSMLKKRDSNASLRSPSSASRALARTLRRILPLHHHQHAVENPFQGVLKGILHLVSADTADAANALPNPIADIIASIAGFIHRVSTDAFADPFERVDDVACAHAVERIDDHGHARADPLDHVADLADGILGEPVQDDVEDTGDDACEAGYGAGCDDAQHCACTCSAAVVDTCKVILGECKGGELKDHRARARRLRRGVWADV</sequence>
<evidence type="ECO:0000313" key="3">
    <source>
        <dbReference type="Proteomes" id="UP000077069"/>
    </source>
</evidence>
<feature type="compositionally biased region" description="Polar residues" evidence="1">
    <location>
        <begin position="439"/>
        <end position="449"/>
    </location>
</feature>
<keyword evidence="3" id="KW-1185">Reference proteome</keyword>
<feature type="region of interest" description="Disordered" evidence="1">
    <location>
        <begin position="206"/>
        <end position="570"/>
    </location>
</feature>
<feature type="compositionally biased region" description="Acidic residues" evidence="1">
    <location>
        <begin position="420"/>
        <end position="432"/>
    </location>
</feature>
<feature type="compositionally biased region" description="Acidic residues" evidence="1">
    <location>
        <begin position="271"/>
        <end position="282"/>
    </location>
</feature>
<feature type="compositionally biased region" description="Low complexity" evidence="1">
    <location>
        <begin position="126"/>
        <end position="139"/>
    </location>
</feature>
<dbReference type="GeneID" id="28765458"/>
<dbReference type="RefSeq" id="XP_018035999.1">
    <property type="nucleotide sequence ID" value="XM_018181972.1"/>
</dbReference>
<gene>
    <name evidence="2" type="ORF">CC84DRAFT_1205391</name>
</gene>
<feature type="compositionally biased region" description="Basic and acidic residues" evidence="1">
    <location>
        <begin position="237"/>
        <end position="246"/>
    </location>
</feature>
<accession>A0A177CDA5</accession>
<protein>
    <submittedName>
        <fullName evidence="2">Uncharacterized protein</fullName>
    </submittedName>
</protein>
<evidence type="ECO:0000256" key="1">
    <source>
        <dbReference type="SAM" id="MobiDB-lite"/>
    </source>
</evidence>
<feature type="region of interest" description="Disordered" evidence="1">
    <location>
        <begin position="108"/>
        <end position="187"/>
    </location>
</feature>
<dbReference type="OrthoDB" id="3799848at2759"/>
<name>A0A177CDA5_9PLEO</name>
<proteinExistence type="predicted"/>
<organism evidence="2 3">
    <name type="scientific">Paraphaeosphaeria sporulosa</name>
    <dbReference type="NCBI Taxonomy" id="1460663"/>
    <lineage>
        <taxon>Eukaryota</taxon>
        <taxon>Fungi</taxon>
        <taxon>Dikarya</taxon>
        <taxon>Ascomycota</taxon>
        <taxon>Pezizomycotina</taxon>
        <taxon>Dothideomycetes</taxon>
        <taxon>Pleosporomycetidae</taxon>
        <taxon>Pleosporales</taxon>
        <taxon>Massarineae</taxon>
        <taxon>Didymosphaeriaceae</taxon>
        <taxon>Paraphaeosphaeria</taxon>
    </lineage>
</organism>
<dbReference type="Proteomes" id="UP000077069">
    <property type="component" value="Unassembled WGS sequence"/>
</dbReference>